<dbReference type="InterPro" id="IPR001128">
    <property type="entry name" value="Cyt_P450"/>
</dbReference>
<keyword evidence="5 7" id="KW-0408">Iron</keyword>
<evidence type="ECO:0000256" key="7">
    <source>
        <dbReference type="PIRSR" id="PIRSR602403-1"/>
    </source>
</evidence>
<keyword evidence="7" id="KW-0349">Heme</keyword>
<dbReference type="Proteomes" id="UP001392437">
    <property type="component" value="Unassembled WGS sequence"/>
</dbReference>
<dbReference type="EMBL" id="JAQQWP010000009">
    <property type="protein sequence ID" value="KAK8101943.1"/>
    <property type="molecule type" value="Genomic_DNA"/>
</dbReference>
<dbReference type="GO" id="GO:0016705">
    <property type="term" value="F:oxidoreductase activity, acting on paired donors, with incorporation or reduction of molecular oxygen"/>
    <property type="evidence" value="ECO:0007669"/>
    <property type="project" value="InterPro"/>
</dbReference>
<evidence type="ECO:0000256" key="1">
    <source>
        <dbReference type="ARBA" id="ARBA00001971"/>
    </source>
</evidence>
<evidence type="ECO:0008006" key="10">
    <source>
        <dbReference type="Google" id="ProtNLM"/>
    </source>
</evidence>
<comment type="caution">
    <text evidence="8">The sequence shown here is derived from an EMBL/GenBank/DDBJ whole genome shotgun (WGS) entry which is preliminary data.</text>
</comment>
<evidence type="ECO:0000313" key="8">
    <source>
        <dbReference type="EMBL" id="KAK8101943.1"/>
    </source>
</evidence>
<dbReference type="GO" id="GO:0020037">
    <property type="term" value="F:heme binding"/>
    <property type="evidence" value="ECO:0007669"/>
    <property type="project" value="InterPro"/>
</dbReference>
<protein>
    <recommendedName>
        <fullName evidence="10">Cytochrome P450</fullName>
    </recommendedName>
</protein>
<dbReference type="InterPro" id="IPR036396">
    <property type="entry name" value="Cyt_P450_sf"/>
</dbReference>
<comment type="similarity">
    <text evidence="2">Belongs to the cytochrome P450 family.</text>
</comment>
<dbReference type="Pfam" id="PF00067">
    <property type="entry name" value="p450"/>
    <property type="match status" value="1"/>
</dbReference>
<proteinExistence type="inferred from homology"/>
<feature type="binding site" description="axial binding residue" evidence="7">
    <location>
        <position position="452"/>
    </location>
    <ligand>
        <name>heme</name>
        <dbReference type="ChEBI" id="CHEBI:30413"/>
    </ligand>
    <ligandPart>
        <name>Fe</name>
        <dbReference type="ChEBI" id="CHEBI:18248"/>
    </ligandPart>
</feature>
<keyword evidence="4" id="KW-0560">Oxidoreductase</keyword>
<evidence type="ECO:0000313" key="9">
    <source>
        <dbReference type="Proteomes" id="UP001392437"/>
    </source>
</evidence>
<evidence type="ECO:0000256" key="2">
    <source>
        <dbReference type="ARBA" id="ARBA00010617"/>
    </source>
</evidence>
<dbReference type="PANTHER" id="PTHR46206">
    <property type="entry name" value="CYTOCHROME P450"/>
    <property type="match status" value="1"/>
</dbReference>
<dbReference type="CDD" id="cd11041">
    <property type="entry name" value="CYP503A1-like"/>
    <property type="match status" value="1"/>
</dbReference>
<dbReference type="SUPFAM" id="SSF48264">
    <property type="entry name" value="Cytochrome P450"/>
    <property type="match status" value="1"/>
</dbReference>
<organism evidence="8 9">
    <name type="scientific">Apiospora kogelbergensis</name>
    <dbReference type="NCBI Taxonomy" id="1337665"/>
    <lineage>
        <taxon>Eukaryota</taxon>
        <taxon>Fungi</taxon>
        <taxon>Dikarya</taxon>
        <taxon>Ascomycota</taxon>
        <taxon>Pezizomycotina</taxon>
        <taxon>Sordariomycetes</taxon>
        <taxon>Xylariomycetidae</taxon>
        <taxon>Amphisphaeriales</taxon>
        <taxon>Apiosporaceae</taxon>
        <taxon>Apiospora</taxon>
    </lineage>
</organism>
<keyword evidence="6" id="KW-0503">Monooxygenase</keyword>
<keyword evidence="3 7" id="KW-0479">Metal-binding</keyword>
<dbReference type="InterPro" id="IPR002403">
    <property type="entry name" value="Cyt_P450_E_grp-IV"/>
</dbReference>
<gene>
    <name evidence="8" type="ORF">PG999_012317</name>
</gene>
<evidence type="ECO:0000256" key="5">
    <source>
        <dbReference type="ARBA" id="ARBA00023004"/>
    </source>
</evidence>
<dbReference type="PRINTS" id="PR00465">
    <property type="entry name" value="EP450IV"/>
</dbReference>
<evidence type="ECO:0000256" key="6">
    <source>
        <dbReference type="ARBA" id="ARBA00023033"/>
    </source>
</evidence>
<evidence type="ECO:0000256" key="4">
    <source>
        <dbReference type="ARBA" id="ARBA00023002"/>
    </source>
</evidence>
<dbReference type="GO" id="GO:0005506">
    <property type="term" value="F:iron ion binding"/>
    <property type="evidence" value="ECO:0007669"/>
    <property type="project" value="InterPro"/>
</dbReference>
<sequence>MSTLEIRFPAQLEAFKSSVTLSTLGVLLVAVLLTVGRSAASGRRRAWIRVGRAPGLFGRNKKAAVQDFQQHGRALVRHGYNRHKGRNFVVYTAEKDQLIIAPRFLPEIRMLPESKISHAQVLMDYWVGEHIGADVAMGGAQHIDAVRGPLTRSLKTTVPMMHREYRRTSEFLFSQIPKDTREMSVYQFCYATVSSMTSTVFIGEELTHAGGWGNIVMEYFPEAWRIRNALKPWPYALRPLVKPFVVKDNKLEAILAKAERYLDEPIKKRRSPDNEDVDILKFLAEYNESPRKVALQVVGIITGALNTSTHALMEAIYHLCAHPEYIPEIRAEARAALASENMQWTYEVSKKLHLLDSFLKESLRVFAPEGQVAITRKATSSFSLSDGTWVPKGTYIAVAGEAMSRDPEFYPDPERFDGRRFLGPDGLPLSPDREFHGIEPGNGMWGSGRLTCPGRHYASALSKIIIAGLLLKYDISLPKGQTLKPGTEMDANLMPDMTQTIVLTEIE</sequence>
<keyword evidence="9" id="KW-1185">Reference proteome</keyword>
<dbReference type="AlphaFoldDB" id="A0AAW0QFL3"/>
<evidence type="ECO:0000256" key="3">
    <source>
        <dbReference type="ARBA" id="ARBA00022723"/>
    </source>
</evidence>
<dbReference type="PANTHER" id="PTHR46206:SF7">
    <property type="entry name" value="P450, PUTATIVE (EUROFUNG)-RELATED"/>
    <property type="match status" value="1"/>
</dbReference>
<accession>A0AAW0QFL3</accession>
<comment type="cofactor">
    <cofactor evidence="1 7">
        <name>heme</name>
        <dbReference type="ChEBI" id="CHEBI:30413"/>
    </cofactor>
</comment>
<dbReference type="GO" id="GO:0004497">
    <property type="term" value="F:monooxygenase activity"/>
    <property type="evidence" value="ECO:0007669"/>
    <property type="project" value="UniProtKB-KW"/>
</dbReference>
<dbReference type="Gene3D" id="1.10.630.10">
    <property type="entry name" value="Cytochrome P450"/>
    <property type="match status" value="1"/>
</dbReference>
<name>A0AAW0QFL3_9PEZI</name>
<reference evidence="8 9" key="1">
    <citation type="submission" date="2023-01" db="EMBL/GenBank/DDBJ databases">
        <title>Analysis of 21 Apiospora genomes using comparative genomics revels a genus with tremendous synthesis potential of carbohydrate active enzymes and secondary metabolites.</title>
        <authorList>
            <person name="Sorensen T."/>
        </authorList>
    </citation>
    <scope>NUCLEOTIDE SEQUENCE [LARGE SCALE GENOMIC DNA]</scope>
    <source>
        <strain evidence="8 9">CBS 117206</strain>
    </source>
</reference>